<protein>
    <submittedName>
        <fullName evidence="2">Uncharacterized protein</fullName>
    </submittedName>
</protein>
<keyword evidence="3" id="KW-1185">Reference proteome</keyword>
<proteinExistence type="predicted"/>
<feature type="compositionally biased region" description="Polar residues" evidence="1">
    <location>
        <begin position="242"/>
        <end position="263"/>
    </location>
</feature>
<feature type="compositionally biased region" description="Polar residues" evidence="1">
    <location>
        <begin position="647"/>
        <end position="656"/>
    </location>
</feature>
<accession>A0A8H3YKB8</accession>
<feature type="compositionally biased region" description="Polar residues" evidence="1">
    <location>
        <begin position="1"/>
        <end position="12"/>
    </location>
</feature>
<sequence length="672" mass="71696">MHAPATESTFTSRSRRNPSSHALRPLVSPLPLSHIRAQTLESVKPRYSAPTTGGGTAAGTGSKPIMDWFRKLGHGMRLDPPGAGTRGSTMSRPTMGRGGKSSKDKSFRSQVSSSNGKALVKAGRDQQTTASNDAMRRRSSHIRTASVKSFKSIRSSRLIPLFSPPYTTPHVQIPRAETFMTRSSRSPASSLISSDDGSARGSTEHSLAASYLDVNDPDARSFVPSVMADEDASLRPFPPSPGRSSVPHSIRRTSVAQSISSTDGIRAASRHETLSPSRPSQHMRRDSQSTTATTYSSFGAPSRTWTNDGASRTRSVDTRPTTILGSLDFLPQRVAHIAQAVPPSVTSAPMNTARGGSQIHRTLTWDSGLSASPSVPSPFGTSITANQTGQQQVSRRSILERPLDRPSPASSSPPSTNSFYPCHVPRHSHPHPRDNPRPFAPPEANASLVTLASSEFAQPGVAREEPDLLGPPLELAASAATPRLGAYEYDLTPGLHVDEEEEPYRYVAEQTPMHDANSSSRHRAVSYFDRHSSYYFNPTSTPATTNGGHSSSINTGAPGTTHLGNASLRSHDDRSGWDDRASVTAMRRRGSWESGESSFSGAGRTGVAVNGVQRGSFSLASVHARYSPSLNPPLRDGAAGEMGGTVGPSNLSQSLKRMSVAEGPESSVEDLP</sequence>
<evidence type="ECO:0000313" key="3">
    <source>
        <dbReference type="Proteomes" id="UP000620104"/>
    </source>
</evidence>
<dbReference type="AlphaFoldDB" id="A0A8H3YKB8"/>
<evidence type="ECO:0000313" key="2">
    <source>
        <dbReference type="EMBL" id="GHJ90386.1"/>
    </source>
</evidence>
<name>A0A8H3YKB8_9TREE</name>
<feature type="region of interest" description="Disordered" evidence="1">
    <location>
        <begin position="626"/>
        <end position="672"/>
    </location>
</feature>
<feature type="compositionally biased region" description="Low complexity" evidence="1">
    <location>
        <begin position="182"/>
        <end position="200"/>
    </location>
</feature>
<feature type="region of interest" description="Disordered" evidence="1">
    <location>
        <begin position="231"/>
        <end position="319"/>
    </location>
</feature>
<comment type="caution">
    <text evidence="2">The sequence shown here is derived from an EMBL/GenBank/DDBJ whole genome shotgun (WGS) entry which is preliminary data.</text>
</comment>
<feature type="compositionally biased region" description="Low complexity" evidence="1">
    <location>
        <begin position="406"/>
        <end position="421"/>
    </location>
</feature>
<reference evidence="2" key="1">
    <citation type="submission" date="2020-07" db="EMBL/GenBank/DDBJ databases">
        <title>Draft Genome Sequence of a Deep-Sea Yeast, Naganishia (Cryptococcus) liquefaciens strain N6.</title>
        <authorList>
            <person name="Han Y.W."/>
            <person name="Kajitani R."/>
            <person name="Morimoto H."/>
            <person name="Parhat M."/>
            <person name="Tsubouchi H."/>
            <person name="Bakenova O."/>
            <person name="Ogata M."/>
            <person name="Argunhan B."/>
            <person name="Aoki R."/>
            <person name="Kajiwara S."/>
            <person name="Itoh T."/>
            <person name="Iwasaki H."/>
        </authorList>
    </citation>
    <scope>NUCLEOTIDE SEQUENCE</scope>
    <source>
        <strain evidence="2">N6</strain>
    </source>
</reference>
<feature type="region of interest" description="Disordered" evidence="1">
    <location>
        <begin position="367"/>
        <end position="443"/>
    </location>
</feature>
<dbReference type="OrthoDB" id="2595359at2759"/>
<evidence type="ECO:0000256" key="1">
    <source>
        <dbReference type="SAM" id="MobiDB-lite"/>
    </source>
</evidence>
<feature type="region of interest" description="Disordered" evidence="1">
    <location>
        <begin position="1"/>
        <end position="147"/>
    </location>
</feature>
<gene>
    <name evidence="2" type="ORF">NliqN6_6788</name>
</gene>
<dbReference type="EMBL" id="BLZA01000058">
    <property type="protein sequence ID" value="GHJ90386.1"/>
    <property type="molecule type" value="Genomic_DNA"/>
</dbReference>
<feature type="compositionally biased region" description="Polar residues" evidence="1">
    <location>
        <begin position="288"/>
        <end position="319"/>
    </location>
</feature>
<organism evidence="2 3">
    <name type="scientific">Naganishia liquefaciens</name>
    <dbReference type="NCBI Taxonomy" id="104408"/>
    <lineage>
        <taxon>Eukaryota</taxon>
        <taxon>Fungi</taxon>
        <taxon>Dikarya</taxon>
        <taxon>Basidiomycota</taxon>
        <taxon>Agaricomycotina</taxon>
        <taxon>Tremellomycetes</taxon>
        <taxon>Filobasidiales</taxon>
        <taxon>Filobasidiaceae</taxon>
        <taxon>Naganishia</taxon>
    </lineage>
</organism>
<dbReference type="Proteomes" id="UP000620104">
    <property type="component" value="Unassembled WGS sequence"/>
</dbReference>
<feature type="region of interest" description="Disordered" evidence="1">
    <location>
        <begin position="180"/>
        <end position="204"/>
    </location>
</feature>
<feature type="compositionally biased region" description="Polar residues" evidence="1">
    <location>
        <begin position="367"/>
        <end position="395"/>
    </location>
</feature>